<dbReference type="SUPFAM" id="SSF81383">
    <property type="entry name" value="F-box domain"/>
    <property type="match status" value="1"/>
</dbReference>
<comment type="caution">
    <text evidence="2">The sequence shown here is derived from an EMBL/GenBank/DDBJ whole genome shotgun (WGS) entry which is preliminary data.</text>
</comment>
<dbReference type="SMART" id="SM00256">
    <property type="entry name" value="FBOX"/>
    <property type="match status" value="1"/>
</dbReference>
<dbReference type="PANTHER" id="PTHR34591:SF35">
    <property type="entry name" value="F-BOX DOMAIN-CONTAINING PROTEIN"/>
    <property type="match status" value="1"/>
</dbReference>
<evidence type="ECO:0000313" key="3">
    <source>
        <dbReference type="Proteomes" id="UP001231189"/>
    </source>
</evidence>
<dbReference type="AlphaFoldDB" id="A0AAD8WDA9"/>
<name>A0AAD8WDA9_LOLMU</name>
<dbReference type="InterPro" id="IPR036047">
    <property type="entry name" value="F-box-like_dom_sf"/>
</dbReference>
<proteinExistence type="predicted"/>
<dbReference type="Gene3D" id="1.20.1280.50">
    <property type="match status" value="1"/>
</dbReference>
<sequence length="446" mass="51339">MDMERADVVLDILRHLPPRNLAACRCVCTAWRAVIDDHRLLRADLLPLSLDAVIYETSEPDAPSLFSRLSTSRTMTSALDYLDVDSPVDKNYLWPMLDHCNGLLLLDDNMVVNPATRQWVKLPPLPHWHTLSGCTSCQRDPYLVYDPTVSPHYDVLLIPRIPFETTTHHKCCYESAPTMEWPPSPYVISVFSSETRRWEERSYMREGDAAGIVADLKFSGMSESILFYSAYWRGALYVRWQYAFLLRMNLSNGKYQIIKLPRGNKGAPRVGKSKNGVYCSLLHRRCICEVWFLDESRGQMNWVLKNEINLEPAEIKFPVADGPWVLQSSDEMEWLLKNGPNFKATDESIKALVQDDFDWDSDDENAVSTADWPRECCGSYPPVYECLGFHPYKEIVLFHDGSKTTVAYHFNSSKVRYLGKMWIYHEEIEASFAYTPCWTRDLPGSN</sequence>
<keyword evidence="3" id="KW-1185">Reference proteome</keyword>
<dbReference type="PANTHER" id="PTHR34591">
    <property type="entry name" value="OS03G0653100 PROTEIN-RELATED"/>
    <property type="match status" value="1"/>
</dbReference>
<organism evidence="2 3">
    <name type="scientific">Lolium multiflorum</name>
    <name type="common">Italian ryegrass</name>
    <name type="synonym">Lolium perenne subsp. multiflorum</name>
    <dbReference type="NCBI Taxonomy" id="4521"/>
    <lineage>
        <taxon>Eukaryota</taxon>
        <taxon>Viridiplantae</taxon>
        <taxon>Streptophyta</taxon>
        <taxon>Embryophyta</taxon>
        <taxon>Tracheophyta</taxon>
        <taxon>Spermatophyta</taxon>
        <taxon>Magnoliopsida</taxon>
        <taxon>Liliopsida</taxon>
        <taxon>Poales</taxon>
        <taxon>Poaceae</taxon>
        <taxon>BOP clade</taxon>
        <taxon>Pooideae</taxon>
        <taxon>Poodae</taxon>
        <taxon>Poeae</taxon>
        <taxon>Poeae Chloroplast Group 2 (Poeae type)</taxon>
        <taxon>Loliodinae</taxon>
        <taxon>Loliinae</taxon>
        <taxon>Lolium</taxon>
    </lineage>
</organism>
<evidence type="ECO:0000313" key="2">
    <source>
        <dbReference type="EMBL" id="KAK1651425.1"/>
    </source>
</evidence>
<dbReference type="EMBL" id="JAUUTY010000004">
    <property type="protein sequence ID" value="KAK1651425.1"/>
    <property type="molecule type" value="Genomic_DNA"/>
</dbReference>
<dbReference type="Pfam" id="PF00646">
    <property type="entry name" value="F-box"/>
    <property type="match status" value="1"/>
</dbReference>
<reference evidence="2" key="1">
    <citation type="submission" date="2023-07" db="EMBL/GenBank/DDBJ databases">
        <title>A chromosome-level genome assembly of Lolium multiflorum.</title>
        <authorList>
            <person name="Chen Y."/>
            <person name="Copetti D."/>
            <person name="Kolliker R."/>
            <person name="Studer B."/>
        </authorList>
    </citation>
    <scope>NUCLEOTIDE SEQUENCE</scope>
    <source>
        <strain evidence="2">02402/16</strain>
        <tissue evidence="2">Leaf</tissue>
    </source>
</reference>
<feature type="domain" description="F-box" evidence="1">
    <location>
        <begin position="7"/>
        <end position="44"/>
    </location>
</feature>
<dbReference type="Proteomes" id="UP001231189">
    <property type="component" value="Unassembled WGS sequence"/>
</dbReference>
<accession>A0AAD8WDA9</accession>
<dbReference type="InterPro" id="IPR001810">
    <property type="entry name" value="F-box_dom"/>
</dbReference>
<evidence type="ECO:0000259" key="1">
    <source>
        <dbReference type="SMART" id="SM00256"/>
    </source>
</evidence>
<gene>
    <name evidence="2" type="ORF">QYE76_069230</name>
</gene>
<protein>
    <recommendedName>
        <fullName evidence="1">F-box domain-containing protein</fullName>
    </recommendedName>
</protein>